<sequence length="185" mass="21080">MVDKNEVAIVKLVGGRMREARELCKLTVYEAADRLGIPKPLLEKLEVGFDVPSLPLKWVRQASRVYDVSLDYLFGYSDDWEVAEETKQGREIGAWIHQQQSNLFSRWAVRQLQLERQVEAMTKAVGVLPDEIEAIVEALNTFRGMNPDFDKLPAGSMLQHRIKRANEKAQAARRALIRHPVPACK</sequence>
<dbReference type="AlphaFoldDB" id="H8GLP8"/>
<evidence type="ECO:0000313" key="3">
    <source>
        <dbReference type="Proteomes" id="UP000005090"/>
    </source>
</evidence>
<dbReference type="PROSITE" id="PS50943">
    <property type="entry name" value="HTH_CROC1"/>
    <property type="match status" value="1"/>
</dbReference>
<proteinExistence type="predicted"/>
<dbReference type="EMBL" id="CM001475">
    <property type="protein sequence ID" value="EIC30575.1"/>
    <property type="molecule type" value="Genomic_DNA"/>
</dbReference>
<dbReference type="Proteomes" id="UP000005090">
    <property type="component" value="Chromosome"/>
</dbReference>
<dbReference type="RefSeq" id="WP_005373248.1">
    <property type="nucleotide sequence ID" value="NZ_CM001475.1"/>
</dbReference>
<feature type="domain" description="HTH cro/C1-type" evidence="1">
    <location>
        <begin position="17"/>
        <end position="73"/>
    </location>
</feature>
<evidence type="ECO:0000313" key="2">
    <source>
        <dbReference type="EMBL" id="EIC30575.1"/>
    </source>
</evidence>
<dbReference type="SMART" id="SM00530">
    <property type="entry name" value="HTH_XRE"/>
    <property type="match status" value="1"/>
</dbReference>
<dbReference type="Pfam" id="PF01381">
    <property type="entry name" value="HTH_3"/>
    <property type="match status" value="1"/>
</dbReference>
<dbReference type="HOGENOM" id="CLU_1319887_0_0_6"/>
<dbReference type="Gene3D" id="1.10.260.40">
    <property type="entry name" value="lambda repressor-like DNA-binding domains"/>
    <property type="match status" value="1"/>
</dbReference>
<evidence type="ECO:0000259" key="1">
    <source>
        <dbReference type="PROSITE" id="PS50943"/>
    </source>
</evidence>
<dbReference type="InterPro" id="IPR001387">
    <property type="entry name" value="Cro/C1-type_HTH"/>
</dbReference>
<dbReference type="CDD" id="cd00093">
    <property type="entry name" value="HTH_XRE"/>
    <property type="match status" value="1"/>
</dbReference>
<dbReference type="STRING" id="686340.Metal_2889"/>
<organism evidence="2 3">
    <name type="scientific">Methylomicrobium album BG8</name>
    <dbReference type="NCBI Taxonomy" id="686340"/>
    <lineage>
        <taxon>Bacteria</taxon>
        <taxon>Pseudomonadati</taxon>
        <taxon>Pseudomonadota</taxon>
        <taxon>Gammaproteobacteria</taxon>
        <taxon>Methylococcales</taxon>
        <taxon>Methylococcaceae</taxon>
        <taxon>Methylomicrobium</taxon>
    </lineage>
</organism>
<name>H8GLP8_METAL</name>
<keyword evidence="3" id="KW-1185">Reference proteome</keyword>
<reference evidence="2 3" key="1">
    <citation type="journal article" date="2013" name="Genome Announc.">
        <title>Genome Sequence of the Obligate Gammaproteobacterial Methanotroph Methylomicrobium album Strain BG8.</title>
        <authorList>
            <person name="Kits K.D."/>
            <person name="Kalyuzhnaya M.G."/>
            <person name="Klotz M.G."/>
            <person name="Jetten M.S."/>
            <person name="Op den Camp H.J."/>
            <person name="Vuilleumier S."/>
            <person name="Bringel F."/>
            <person name="Dispirito A.A."/>
            <person name="Murrell J.C."/>
            <person name="Bruce D."/>
            <person name="Cheng J.F."/>
            <person name="Copeland A."/>
            <person name="Goodwin L."/>
            <person name="Hauser L."/>
            <person name="Lajus A."/>
            <person name="Land M.L."/>
            <person name="Lapidus A."/>
            <person name="Lucas S."/>
            <person name="Medigue C."/>
            <person name="Pitluck S."/>
            <person name="Woyke T."/>
            <person name="Zeytun A."/>
            <person name="Stein L.Y."/>
        </authorList>
    </citation>
    <scope>NUCLEOTIDE SEQUENCE [LARGE SCALE GENOMIC DNA]</scope>
    <source>
        <strain evidence="2 3">BG8</strain>
    </source>
</reference>
<gene>
    <name evidence="2" type="ORF">Metal_2889</name>
</gene>
<dbReference type="GO" id="GO:0003677">
    <property type="term" value="F:DNA binding"/>
    <property type="evidence" value="ECO:0007669"/>
    <property type="project" value="InterPro"/>
</dbReference>
<dbReference type="InterPro" id="IPR010982">
    <property type="entry name" value="Lambda_DNA-bd_dom_sf"/>
</dbReference>
<dbReference type="eggNOG" id="COG1396">
    <property type="taxonomic scope" value="Bacteria"/>
</dbReference>
<protein>
    <submittedName>
        <fullName evidence="2">Putative transcriptional regulator</fullName>
    </submittedName>
</protein>
<dbReference type="SUPFAM" id="SSF47413">
    <property type="entry name" value="lambda repressor-like DNA-binding domains"/>
    <property type="match status" value="1"/>
</dbReference>
<accession>H8GLP8</accession>